<dbReference type="SMART" id="SM00450">
    <property type="entry name" value="RHOD"/>
    <property type="match status" value="1"/>
</dbReference>
<evidence type="ECO:0000256" key="1">
    <source>
        <dbReference type="SAM" id="Phobius"/>
    </source>
</evidence>
<dbReference type="PROSITE" id="PS50206">
    <property type="entry name" value="RHODANESE_3"/>
    <property type="match status" value="1"/>
</dbReference>
<dbReference type="Pfam" id="PF11127">
    <property type="entry name" value="YgaP-like_TM"/>
    <property type="match status" value="1"/>
</dbReference>
<dbReference type="PANTHER" id="PTHR43031">
    <property type="entry name" value="FAD-DEPENDENT OXIDOREDUCTASE"/>
    <property type="match status" value="1"/>
</dbReference>
<keyword evidence="4" id="KW-1185">Reference proteome</keyword>
<dbReference type="SUPFAM" id="SSF52821">
    <property type="entry name" value="Rhodanese/Cell cycle control phosphatase"/>
    <property type="match status" value="1"/>
</dbReference>
<dbReference type="InterPro" id="IPR036873">
    <property type="entry name" value="Rhodanese-like_dom_sf"/>
</dbReference>
<dbReference type="InterPro" id="IPR050229">
    <property type="entry name" value="GlpE_sulfurtransferase"/>
</dbReference>
<dbReference type="KEGG" id="ftj:FTUN_8086"/>
<proteinExistence type="predicted"/>
<dbReference type="CDD" id="cd00158">
    <property type="entry name" value="RHOD"/>
    <property type="match status" value="1"/>
</dbReference>
<dbReference type="Pfam" id="PF00581">
    <property type="entry name" value="Rhodanese"/>
    <property type="match status" value="1"/>
</dbReference>
<protein>
    <recommendedName>
        <fullName evidence="2">Rhodanese domain-containing protein</fullName>
    </recommendedName>
</protein>
<keyword evidence="1" id="KW-0472">Membrane</keyword>
<name>A0A6M5Z2Z5_9BACT</name>
<feature type="domain" description="Rhodanese" evidence="2">
    <location>
        <begin position="16"/>
        <end position="104"/>
    </location>
</feature>
<dbReference type="AlphaFoldDB" id="A0A6M5Z2Z5"/>
<keyword evidence="1" id="KW-0812">Transmembrane</keyword>
<keyword evidence="1" id="KW-1133">Transmembrane helix</keyword>
<dbReference type="EMBL" id="CP053452">
    <property type="protein sequence ID" value="QJX00456.1"/>
    <property type="molecule type" value="Genomic_DNA"/>
</dbReference>
<dbReference type="PANTHER" id="PTHR43031:SF1">
    <property type="entry name" value="PYRIDINE NUCLEOTIDE-DISULPHIDE OXIDOREDUCTASE"/>
    <property type="match status" value="1"/>
</dbReference>
<evidence type="ECO:0000313" key="4">
    <source>
        <dbReference type="Proteomes" id="UP000503447"/>
    </source>
</evidence>
<dbReference type="InterPro" id="IPR021309">
    <property type="entry name" value="YgaP-like_TM"/>
</dbReference>
<evidence type="ECO:0000259" key="2">
    <source>
        <dbReference type="PROSITE" id="PS50206"/>
    </source>
</evidence>
<dbReference type="Proteomes" id="UP000503447">
    <property type="component" value="Chromosome"/>
</dbReference>
<organism evidence="3 4">
    <name type="scientific">Frigoriglobus tundricola</name>
    <dbReference type="NCBI Taxonomy" id="2774151"/>
    <lineage>
        <taxon>Bacteria</taxon>
        <taxon>Pseudomonadati</taxon>
        <taxon>Planctomycetota</taxon>
        <taxon>Planctomycetia</taxon>
        <taxon>Gemmatales</taxon>
        <taxon>Gemmataceae</taxon>
        <taxon>Frigoriglobus</taxon>
    </lineage>
</organism>
<feature type="transmembrane region" description="Helical" evidence="1">
    <location>
        <begin position="139"/>
        <end position="163"/>
    </location>
</feature>
<dbReference type="InterPro" id="IPR001763">
    <property type="entry name" value="Rhodanese-like_dom"/>
</dbReference>
<dbReference type="Gene3D" id="6.10.140.1340">
    <property type="match status" value="1"/>
</dbReference>
<feature type="transmembrane region" description="Helical" evidence="1">
    <location>
        <begin position="115"/>
        <end position="133"/>
    </location>
</feature>
<dbReference type="Gene3D" id="3.40.250.10">
    <property type="entry name" value="Rhodanese-like domain"/>
    <property type="match status" value="1"/>
</dbReference>
<accession>A0A6M5Z2Z5</accession>
<dbReference type="RefSeq" id="WP_171475196.1">
    <property type="nucleotide sequence ID" value="NZ_CP053452.2"/>
</dbReference>
<gene>
    <name evidence="3" type="ORF">FTUN_8086</name>
</gene>
<evidence type="ECO:0000313" key="3">
    <source>
        <dbReference type="EMBL" id="QJX00456.1"/>
    </source>
</evidence>
<reference evidence="4" key="1">
    <citation type="submission" date="2020-05" db="EMBL/GenBank/DDBJ databases">
        <title>Frigoriglobus tundricola gen. nov., sp. nov., a psychrotolerant cellulolytic planctomycete of the family Gemmataceae with two divergent copies of 16S rRNA gene.</title>
        <authorList>
            <person name="Kulichevskaya I.S."/>
            <person name="Ivanova A.A."/>
            <person name="Naumoff D.G."/>
            <person name="Beletsky A.V."/>
            <person name="Rijpstra W.I.C."/>
            <person name="Sinninghe Damste J.S."/>
            <person name="Mardanov A.V."/>
            <person name="Ravin N.V."/>
            <person name="Dedysh S.N."/>
        </authorList>
    </citation>
    <scope>NUCLEOTIDE SEQUENCE [LARGE SCALE GENOMIC DNA]</scope>
    <source>
        <strain evidence="4">PL17</strain>
    </source>
</reference>
<sequence length="182" mass="18897">MSVPTITPAQLADLARVGAVVLIDVRTPAEFEDVHVAFARNVPLDRLDPKVVSGDPNAPIYVVCQRGSRGQTACEKLFAAGFTNAANVDGGTLACVVAGLPVVRGRKAMSIERQVRIAAGGLVLLGVGLGFVHPVLFGIAGFVGAGLVFAGITDTCGMGLLLVRMPWNQRKVAAPSRVPASR</sequence>